<sequence length="1172" mass="129081">MRAAKAQTRTTDEFQRSNSTTNAFIGGTQKAWMTGQSPQSTRDRSTPKVSMPKAQEQASIISRRAELAPEVSVTGKNSDLPSTAFGPDSDRGSYPAQLQMQGGANNHTTRPSTSLAAGSTPPVLSPPALEENPYTPPAIPMDVSANAENVLPSPSPSVEAPQNSVHAVEIEDEGPQPQPAEARPVQAPTATLEELVTRCGGMDKFQKLLKDAGKSNYGPSQIAAYAVAPELSGASSSSCPRQQGRPPGSKSQPRSEADHDLPAFVANKRPQDVTNEPRKRLQSLSGSSSEDALVIPSKTTALPSQEGQSSAAVSPSGIEMHPFFWALTQRMQLVTILPNREGSHIERPRLGLLREACEKSDHFYLVLHQLFCFDHEVRKSNRQIPGLNEMHRKGLDVVAFLLVSNGKMVDEAVSWFSTFPLPLVDLIMKRPEFASAYASVLRCLEKMATFWDDMWSRCTKRMYPPLVDELIVLFNVESFLFQQIIFRAVLRDIWPGKPDDCFYITEEVFNRDYKDVMSRLSSGSIPVELVTLYQQAVIKDYQQALGFHRGHTVAQPTASVAPPRQQQSQARLAPANANSNRRNTSQSEHNKNTQSPLPVDLHAAQRHSLSAVSGPAPIAIQEIQICRQGNLLSQFQTLASNRFPSPQVSNFTQSPTTLQGFSSPGASMNSPGQRIGQQHQRERRTSGIAGNSLGALDNLHDNPLPTTPAQRTPYVLPTNVPRHSHVHQIQQNIGLQQQSHNRVPSSNIANPRPRTQPENRRSFSNHASETSLPALSPQPFIHSSSSLPPHTNPTPFIRSYPALPTHANPTVSALHQAHLRSPTLAYFDPKENPSSMAKCYRFIKHILMPPEELNSQSRHVSWDFSVSKELTDWFARDTPGSHGAPSTRAIVPGSRLCRIRCISLKDRAGMPTQNEWAVADNVWPGSTAVVLNGIALDIRKKTHHGKDLPIDVTSYIKEGQNSLSTAVIGFQKDSNTRFAIGVEIIQVVDEQKINDEMKILPWLEARKRILDQSKTPDPEIEVIQSQKVLDLTDPFTARIFDVPVRGINCHHNQCFDRDTFLQTRTAKVPGEPCGPDEFRCPICGQDARPQSLMIDTFFVDVRTALKERGKLDAKAIILHDSGEWEIKEEEEATGESGDGTGRKSAGLAAARTASVSVARQSAPREVIDLEDD</sequence>
<evidence type="ECO:0000256" key="3">
    <source>
        <dbReference type="ARBA" id="ARBA00022833"/>
    </source>
</evidence>
<protein>
    <recommendedName>
        <fullName evidence="6">SP-RING-type domain-containing protein</fullName>
    </recommendedName>
</protein>
<dbReference type="GO" id="GO:0061665">
    <property type="term" value="F:SUMO ligase activity"/>
    <property type="evidence" value="ECO:0007669"/>
    <property type="project" value="TreeGrafter"/>
</dbReference>
<dbReference type="GO" id="GO:0000785">
    <property type="term" value="C:chromatin"/>
    <property type="evidence" value="ECO:0007669"/>
    <property type="project" value="TreeGrafter"/>
</dbReference>
<feature type="compositionally biased region" description="Basic and acidic residues" evidence="5">
    <location>
        <begin position="269"/>
        <end position="279"/>
    </location>
</feature>
<dbReference type="InterPro" id="IPR013083">
    <property type="entry name" value="Znf_RING/FYVE/PHD"/>
</dbReference>
<feature type="region of interest" description="Disordered" evidence="5">
    <location>
        <begin position="656"/>
        <end position="684"/>
    </location>
</feature>
<feature type="compositionally biased region" description="Polar residues" evidence="5">
    <location>
        <begin position="762"/>
        <end position="773"/>
    </location>
</feature>
<feature type="compositionally biased region" description="Polar residues" evidence="5">
    <location>
        <begin position="656"/>
        <end position="678"/>
    </location>
</feature>
<organism evidence="7 8">
    <name type="scientific">Letharia lupina</name>
    <dbReference type="NCBI Taxonomy" id="560253"/>
    <lineage>
        <taxon>Eukaryota</taxon>
        <taxon>Fungi</taxon>
        <taxon>Dikarya</taxon>
        <taxon>Ascomycota</taxon>
        <taxon>Pezizomycotina</taxon>
        <taxon>Lecanoromycetes</taxon>
        <taxon>OSLEUM clade</taxon>
        <taxon>Lecanoromycetidae</taxon>
        <taxon>Lecanorales</taxon>
        <taxon>Lecanorineae</taxon>
        <taxon>Parmeliaceae</taxon>
        <taxon>Letharia</taxon>
    </lineage>
</organism>
<evidence type="ECO:0000256" key="2">
    <source>
        <dbReference type="ARBA" id="ARBA00022771"/>
    </source>
</evidence>
<dbReference type="GO" id="GO:0008270">
    <property type="term" value="F:zinc ion binding"/>
    <property type="evidence" value="ECO:0007669"/>
    <property type="project" value="UniProtKB-KW"/>
</dbReference>
<feature type="region of interest" description="Disordered" evidence="5">
    <location>
        <begin position="232"/>
        <end position="293"/>
    </location>
</feature>
<evidence type="ECO:0000256" key="5">
    <source>
        <dbReference type="SAM" id="MobiDB-lite"/>
    </source>
</evidence>
<feature type="compositionally biased region" description="Low complexity" evidence="5">
    <location>
        <begin position="1148"/>
        <end position="1161"/>
    </location>
</feature>
<keyword evidence="8" id="KW-1185">Reference proteome</keyword>
<dbReference type="PROSITE" id="PS51044">
    <property type="entry name" value="ZF_SP_RING"/>
    <property type="match status" value="1"/>
</dbReference>
<feature type="region of interest" description="Disordered" evidence="5">
    <location>
        <begin position="1127"/>
        <end position="1172"/>
    </location>
</feature>
<gene>
    <name evidence="7" type="ORF">HO133_009249</name>
</gene>
<dbReference type="Gene3D" id="3.30.40.10">
    <property type="entry name" value="Zinc/RING finger domain, C3HC4 (zinc finger)"/>
    <property type="match status" value="1"/>
</dbReference>
<dbReference type="PANTHER" id="PTHR10782">
    <property type="entry name" value="ZINC FINGER MIZ DOMAIN-CONTAINING PROTEIN"/>
    <property type="match status" value="1"/>
</dbReference>
<dbReference type="AlphaFoldDB" id="A0A8H6FFX3"/>
<keyword evidence="1" id="KW-0479">Metal-binding</keyword>
<feature type="domain" description="SP-RING-type" evidence="6">
    <location>
        <begin position="1016"/>
        <end position="1107"/>
    </location>
</feature>
<comment type="caution">
    <text evidence="7">The sequence shown here is derived from an EMBL/GenBank/DDBJ whole genome shotgun (WGS) entry which is preliminary data.</text>
</comment>
<dbReference type="GO" id="GO:0016925">
    <property type="term" value="P:protein sumoylation"/>
    <property type="evidence" value="ECO:0007669"/>
    <property type="project" value="TreeGrafter"/>
</dbReference>
<feature type="region of interest" description="Disordered" evidence="5">
    <location>
        <begin position="733"/>
        <end position="793"/>
    </location>
</feature>
<feature type="region of interest" description="Disordered" evidence="5">
    <location>
        <begin position="1"/>
        <end position="189"/>
    </location>
</feature>
<evidence type="ECO:0000256" key="4">
    <source>
        <dbReference type="PROSITE-ProRule" id="PRU00452"/>
    </source>
</evidence>
<dbReference type="InterPro" id="IPR004181">
    <property type="entry name" value="Znf_MIZ"/>
</dbReference>
<dbReference type="RefSeq" id="XP_037154936.1">
    <property type="nucleotide sequence ID" value="XM_037300110.1"/>
</dbReference>
<feature type="compositionally biased region" description="Polar residues" evidence="5">
    <location>
        <begin position="96"/>
        <end position="117"/>
    </location>
</feature>
<name>A0A8H6FFX3_9LECA</name>
<keyword evidence="3" id="KW-0862">Zinc</keyword>
<proteinExistence type="predicted"/>
<dbReference type="Pfam" id="PF02891">
    <property type="entry name" value="zf-MIZ"/>
    <property type="match status" value="1"/>
</dbReference>
<dbReference type="Proteomes" id="UP000593566">
    <property type="component" value="Unassembled WGS sequence"/>
</dbReference>
<evidence type="ECO:0000259" key="6">
    <source>
        <dbReference type="PROSITE" id="PS51044"/>
    </source>
</evidence>
<feature type="region of interest" description="Disordered" evidence="5">
    <location>
        <begin position="555"/>
        <end position="596"/>
    </location>
</feature>
<keyword evidence="2 4" id="KW-0863">Zinc-finger</keyword>
<accession>A0A8H6FFX3</accession>
<feature type="compositionally biased region" description="Polar residues" evidence="5">
    <location>
        <begin position="739"/>
        <end position="749"/>
    </location>
</feature>
<reference evidence="7 8" key="1">
    <citation type="journal article" date="2020" name="Genomics">
        <title>Complete, high-quality genomes from long-read metagenomic sequencing of two wolf lichen thalli reveals enigmatic genome architecture.</title>
        <authorList>
            <person name="McKenzie S.K."/>
            <person name="Walston R.F."/>
            <person name="Allen J.L."/>
        </authorList>
    </citation>
    <scope>NUCLEOTIDE SEQUENCE [LARGE SCALE GENOMIC DNA]</scope>
    <source>
        <strain evidence="7">WasteWater1</strain>
    </source>
</reference>
<dbReference type="EMBL" id="JACCJB010000006">
    <property type="protein sequence ID" value="KAF6226383.1"/>
    <property type="molecule type" value="Genomic_DNA"/>
</dbReference>
<evidence type="ECO:0000313" key="8">
    <source>
        <dbReference type="Proteomes" id="UP000593566"/>
    </source>
</evidence>
<dbReference type="PANTHER" id="PTHR10782:SF4">
    <property type="entry name" value="TONALLI, ISOFORM E"/>
    <property type="match status" value="1"/>
</dbReference>
<dbReference type="GeneID" id="59337644"/>
<evidence type="ECO:0000313" key="7">
    <source>
        <dbReference type="EMBL" id="KAF6226383.1"/>
    </source>
</evidence>
<evidence type="ECO:0000256" key="1">
    <source>
        <dbReference type="ARBA" id="ARBA00022723"/>
    </source>
</evidence>